<name>A0A0N1FE51_9HYPH</name>
<dbReference type="PANTHER" id="PTHR33988">
    <property type="entry name" value="ENDORIBONUCLEASE MAZF-RELATED"/>
    <property type="match status" value="1"/>
</dbReference>
<comment type="caution">
    <text evidence="1">The sequence shown here is derived from an EMBL/GenBank/DDBJ whole genome shotgun (WGS) entry which is preliminary data.</text>
</comment>
<dbReference type="Gene3D" id="2.30.30.110">
    <property type="match status" value="1"/>
</dbReference>
<dbReference type="GO" id="GO:0003677">
    <property type="term" value="F:DNA binding"/>
    <property type="evidence" value="ECO:0007669"/>
    <property type="project" value="InterPro"/>
</dbReference>
<organism evidence="1 2">
    <name type="scientific">Bosea vaviloviae</name>
    <dbReference type="NCBI Taxonomy" id="1526658"/>
    <lineage>
        <taxon>Bacteria</taxon>
        <taxon>Pseudomonadati</taxon>
        <taxon>Pseudomonadota</taxon>
        <taxon>Alphaproteobacteria</taxon>
        <taxon>Hyphomicrobiales</taxon>
        <taxon>Boseaceae</taxon>
        <taxon>Bosea</taxon>
    </lineage>
</organism>
<dbReference type="GO" id="GO:0006402">
    <property type="term" value="P:mRNA catabolic process"/>
    <property type="evidence" value="ECO:0007669"/>
    <property type="project" value="TreeGrafter"/>
</dbReference>
<gene>
    <name evidence="1" type="ORF">AE618_11895</name>
</gene>
<dbReference type="Proteomes" id="UP000037822">
    <property type="component" value="Unassembled WGS sequence"/>
</dbReference>
<dbReference type="PATRIC" id="fig|1526658.3.peg.3810"/>
<dbReference type="AlphaFoldDB" id="A0A0N1FE51"/>
<dbReference type="EMBL" id="LGSZ01000040">
    <property type="protein sequence ID" value="KPH80488.1"/>
    <property type="molecule type" value="Genomic_DNA"/>
</dbReference>
<proteinExistence type="predicted"/>
<dbReference type="Pfam" id="PF02452">
    <property type="entry name" value="PemK_toxin"/>
    <property type="match status" value="1"/>
</dbReference>
<accession>A0A0N1FE51</accession>
<dbReference type="GO" id="GO:0004521">
    <property type="term" value="F:RNA endonuclease activity"/>
    <property type="evidence" value="ECO:0007669"/>
    <property type="project" value="TreeGrafter"/>
</dbReference>
<dbReference type="GO" id="GO:0016075">
    <property type="term" value="P:rRNA catabolic process"/>
    <property type="evidence" value="ECO:0007669"/>
    <property type="project" value="TreeGrafter"/>
</dbReference>
<dbReference type="SUPFAM" id="SSF50118">
    <property type="entry name" value="Cell growth inhibitor/plasmid maintenance toxic component"/>
    <property type="match status" value="1"/>
</dbReference>
<reference evidence="1 2" key="1">
    <citation type="submission" date="2015-07" db="EMBL/GenBank/DDBJ databases">
        <title>Whole genome sequencing of Bosea vaviloviae isolated from cave pool.</title>
        <authorList>
            <person name="Tan N.E.H."/>
            <person name="Lee Y.P."/>
            <person name="Gan H.M."/>
            <person name="Barton H."/>
            <person name="Savka M.A."/>
        </authorList>
    </citation>
    <scope>NUCLEOTIDE SEQUENCE [LARGE SCALE GENOMIC DNA]</scope>
    <source>
        <strain evidence="1 2">SD260</strain>
    </source>
</reference>
<evidence type="ECO:0000313" key="1">
    <source>
        <dbReference type="EMBL" id="KPH80488.1"/>
    </source>
</evidence>
<keyword evidence="2" id="KW-1185">Reference proteome</keyword>
<dbReference type="InterPro" id="IPR003477">
    <property type="entry name" value="PemK-like"/>
</dbReference>
<dbReference type="InterPro" id="IPR011067">
    <property type="entry name" value="Plasmid_toxin/cell-grow_inhib"/>
</dbReference>
<protein>
    <submittedName>
        <fullName evidence="1">Growth inhibitor PemK</fullName>
    </submittedName>
</protein>
<evidence type="ECO:0000313" key="2">
    <source>
        <dbReference type="Proteomes" id="UP000037822"/>
    </source>
</evidence>
<sequence length="108" mass="11517">MKRGDVIVVAVQGDHGKPRPALVVQNDLITEIDTVLVCLLTTSTEVESAFRFSVAASPANGLRAESYVTLDKTTMVLRKKCGAVIGRLSGEQMTAINERLAFVLGLSG</sequence>